<feature type="domain" description="Knr4/Smi1-like" evidence="1">
    <location>
        <begin position="32"/>
        <end position="223"/>
    </location>
</feature>
<dbReference type="RefSeq" id="WP_166878543.1">
    <property type="nucleotide sequence ID" value="NZ_WHJH01000024.1"/>
</dbReference>
<accession>A0ABX0NVV9</accession>
<dbReference type="SUPFAM" id="SSF160631">
    <property type="entry name" value="SMI1/KNR4-like"/>
    <property type="match status" value="1"/>
</dbReference>
<evidence type="ECO:0000313" key="2">
    <source>
        <dbReference type="EMBL" id="NHZ91089.1"/>
    </source>
</evidence>
<organism evidence="2 3">
    <name type="scientific">Massilia mucilaginosa</name>
    <dbReference type="NCBI Taxonomy" id="2609282"/>
    <lineage>
        <taxon>Bacteria</taxon>
        <taxon>Pseudomonadati</taxon>
        <taxon>Pseudomonadota</taxon>
        <taxon>Betaproteobacteria</taxon>
        <taxon>Burkholderiales</taxon>
        <taxon>Oxalobacteraceae</taxon>
        <taxon>Telluria group</taxon>
        <taxon>Massilia</taxon>
    </lineage>
</organism>
<comment type="caution">
    <text evidence="2">The sequence shown here is derived from an EMBL/GenBank/DDBJ whole genome shotgun (WGS) entry which is preliminary data.</text>
</comment>
<dbReference type="InterPro" id="IPR018958">
    <property type="entry name" value="Knr4/Smi1-like_dom"/>
</dbReference>
<reference evidence="2 3" key="1">
    <citation type="submission" date="2019-10" db="EMBL/GenBank/DDBJ databases">
        <title>Taxonomy of Antarctic Massilia spp.: description of Massilia rubra sp. nov., Massilia aquatica sp. nov., Massilia mucilaginosa sp. nov., Massilia frigida sp. nov. isolated from streams, lakes and regoliths.</title>
        <authorList>
            <person name="Holochova P."/>
            <person name="Sedlacek I."/>
            <person name="Kralova S."/>
            <person name="Maslanova I."/>
            <person name="Busse H.-J."/>
            <person name="Stankova E."/>
            <person name="Vrbovska V."/>
            <person name="Kovarovic V."/>
            <person name="Bartak M."/>
            <person name="Svec P."/>
            <person name="Pantucek R."/>
        </authorList>
    </citation>
    <scope>NUCLEOTIDE SEQUENCE [LARGE SCALE GENOMIC DNA]</scope>
    <source>
        <strain evidence="2 3">CCM 8733</strain>
    </source>
</reference>
<dbReference type="Proteomes" id="UP000609726">
    <property type="component" value="Unassembled WGS sequence"/>
</dbReference>
<keyword evidence="3" id="KW-1185">Reference proteome</keyword>
<dbReference type="SMART" id="SM00860">
    <property type="entry name" value="SMI1_KNR4"/>
    <property type="match status" value="1"/>
</dbReference>
<protein>
    <recommendedName>
        <fullName evidence="1">Knr4/Smi1-like domain-containing protein</fullName>
    </recommendedName>
</protein>
<name>A0ABX0NVV9_9BURK</name>
<sequence>MISRDTIIALNAGAAAADTENPERFDLAFAAPDTAQDIAALEALLNIRIPDELRSLYQECGAFRHVHYDDSSSQTIALDAVGAVLERVRNPGDRWYGCHAGQGLVDFIYAKWGGRTDLEEILDEATVKLVNDNYTGFGCRYINDDVHDYWYFDRNGMFGNLRFDQDELHYNSWKIESLCDVLPPDDIVFDAAQRRAYILGEIAVFSEPKDTFPGMTLRELIDGQFASIVAEMSPEAD</sequence>
<gene>
    <name evidence="2" type="ORF">F2P45_19000</name>
</gene>
<dbReference type="EMBL" id="WHJH01000024">
    <property type="protein sequence ID" value="NHZ91089.1"/>
    <property type="molecule type" value="Genomic_DNA"/>
</dbReference>
<evidence type="ECO:0000259" key="1">
    <source>
        <dbReference type="SMART" id="SM00860"/>
    </source>
</evidence>
<evidence type="ECO:0000313" key="3">
    <source>
        <dbReference type="Proteomes" id="UP000609726"/>
    </source>
</evidence>
<dbReference type="InterPro" id="IPR037883">
    <property type="entry name" value="Knr4/Smi1-like_sf"/>
</dbReference>
<proteinExistence type="predicted"/>